<accession>A0A7U3YNE1</accession>
<dbReference type="Pfam" id="PF07030">
    <property type="entry name" value="Phage_Mu_Gp36"/>
    <property type="match status" value="1"/>
</dbReference>
<organism evidence="1 2">
    <name type="scientific">Desulfobulbus propionicus (strain ATCC 33891 / DSM 2032 / VKM B-1956 / 1pr3)</name>
    <dbReference type="NCBI Taxonomy" id="577650"/>
    <lineage>
        <taxon>Bacteria</taxon>
        <taxon>Pseudomonadati</taxon>
        <taxon>Thermodesulfobacteriota</taxon>
        <taxon>Desulfobulbia</taxon>
        <taxon>Desulfobulbales</taxon>
        <taxon>Desulfobulbaceae</taxon>
        <taxon>Desulfobulbus</taxon>
    </lineage>
</organism>
<keyword evidence="2" id="KW-1185">Reference proteome</keyword>
<gene>
    <name evidence="1" type="ordered locus">Despr_2434</name>
</gene>
<evidence type="ECO:0000313" key="2">
    <source>
        <dbReference type="Proteomes" id="UP000006365"/>
    </source>
</evidence>
<dbReference type="EMBL" id="CP002364">
    <property type="protein sequence ID" value="ADW18573.1"/>
    <property type="molecule type" value="Genomic_DNA"/>
</dbReference>
<proteinExistence type="predicted"/>
<dbReference type="InterPro" id="IPR009752">
    <property type="entry name" value="Phage_Mu_GpJ"/>
</dbReference>
<evidence type="ECO:0008006" key="3">
    <source>
        <dbReference type="Google" id="ProtNLM"/>
    </source>
</evidence>
<dbReference type="KEGG" id="dpr:Despr_2434"/>
<dbReference type="RefSeq" id="WP_015725099.1">
    <property type="nucleotide sequence ID" value="NC_014972.1"/>
</dbReference>
<name>A0A7U3YNE1_DESPD</name>
<sequence>MYATLADILEQMAESDLIALTDDVQSGTVDTDVVDWALNGADALIDAHCHDRYQLPFYPVPGLAVTFAVDLAIYNLYSRRPHVEVPQAVKDRQTQALAYLKRVQTGEASMGADAALITTATESLSGLTPGSERLFTRTTMRGL</sequence>
<dbReference type="AlphaFoldDB" id="A0A7U3YNE1"/>
<dbReference type="Proteomes" id="UP000006365">
    <property type="component" value="Chromosome"/>
</dbReference>
<reference evidence="1 2" key="1">
    <citation type="journal article" date="2011" name="Stand. Genomic Sci.">
        <title>Complete genome sequence of Desulfobulbus propionicus type strain (1pr3).</title>
        <authorList>
            <person name="Pagani I."/>
            <person name="Lapidus A."/>
            <person name="Nolan M."/>
            <person name="Lucas S."/>
            <person name="Hammon N."/>
            <person name="Deshpande S."/>
            <person name="Cheng J.F."/>
            <person name="Chertkov O."/>
            <person name="Davenport K."/>
            <person name="Tapia R."/>
            <person name="Han C."/>
            <person name="Goodwin L."/>
            <person name="Pitluck S."/>
            <person name="Liolios K."/>
            <person name="Mavromatis K."/>
            <person name="Ivanova N."/>
            <person name="Mikhailova N."/>
            <person name="Pati A."/>
            <person name="Chen A."/>
            <person name="Palaniappan K."/>
            <person name="Land M."/>
            <person name="Hauser L."/>
            <person name="Chang Y.J."/>
            <person name="Jeffries C.D."/>
            <person name="Detter J.C."/>
            <person name="Brambilla E."/>
            <person name="Kannan K.P."/>
            <person name="Djao O.D."/>
            <person name="Rohde M."/>
            <person name="Pukall R."/>
            <person name="Spring S."/>
            <person name="Goker M."/>
            <person name="Sikorski J."/>
            <person name="Woyke T."/>
            <person name="Bristow J."/>
            <person name="Eisen J.A."/>
            <person name="Markowitz V."/>
            <person name="Hugenholtz P."/>
            <person name="Kyrpides N.C."/>
            <person name="Klenk H.P."/>
        </authorList>
    </citation>
    <scope>NUCLEOTIDE SEQUENCE [LARGE SCALE GENOMIC DNA]</scope>
    <source>
        <strain evidence="2">ATCC 33891 / DSM 2032 / 1pr3</strain>
    </source>
</reference>
<evidence type="ECO:0000313" key="1">
    <source>
        <dbReference type="EMBL" id="ADW18573.1"/>
    </source>
</evidence>
<protein>
    <recommendedName>
        <fullName evidence="3">DUF1320 domain-containing protein</fullName>
    </recommendedName>
</protein>